<proteinExistence type="predicted"/>
<dbReference type="PATRIC" id="fig|1303.44.peg.33"/>
<organism evidence="2 3">
    <name type="scientific">Streptococcus oralis</name>
    <dbReference type="NCBI Taxonomy" id="1303"/>
    <lineage>
        <taxon>Bacteria</taxon>
        <taxon>Bacillati</taxon>
        <taxon>Bacillota</taxon>
        <taxon>Bacilli</taxon>
        <taxon>Lactobacillales</taxon>
        <taxon>Streptococcaceae</taxon>
        <taxon>Streptococcus</taxon>
    </lineage>
</organism>
<dbReference type="InterPro" id="IPR041487">
    <property type="entry name" value="HEPN/Toprim-NTD1"/>
</dbReference>
<gene>
    <name evidence="2" type="ORF">SK143_0035</name>
</gene>
<dbReference type="Proteomes" id="UP000028098">
    <property type="component" value="Unassembled WGS sequence"/>
</dbReference>
<comment type="caution">
    <text evidence="2">The sequence shown here is derived from an EMBL/GenBank/DDBJ whole genome shotgun (WGS) entry which is preliminary data.</text>
</comment>
<sequence length="316" mass="37379">MGTIIELCADNLTLDWGKNNNYKAHSWLFSEDDRFEKKSTNYNFYNGALAIFDNLENVKFRLNNLGYSLDETKKRLEDQINIWRRVHDFPEITQLIMNYISSINLDDITDLTIQEESECFGEADVYHWLAKKIEADSIYIAEKNKLIAKLENSEYYFDGIEGFFFEKLDRYIFLRLLCENQFNLDKELKWFCYDIIESGWASVEDIQYFDNKYFVIEHNKLYGKINRYAIQQDNINDSVSQFDSWLSSKGLLQNRNYQRENLSTGTLTSTRYTTPTFIRNIIHHPENTNNTFNDGDLKESINSMLDLIKQNGINLI</sequence>
<reference evidence="2 3" key="1">
    <citation type="submission" date="2014-05" db="EMBL/GenBank/DDBJ databases">
        <authorList>
            <person name="Daugherty S.C."/>
            <person name="Tallon L.J."/>
            <person name="Sadzewicz L."/>
            <person name="Kilian M."/>
            <person name="Tettelin H."/>
        </authorList>
    </citation>
    <scope>NUCLEOTIDE SEQUENCE [LARGE SCALE GENOMIC DNA]</scope>
    <source>
        <strain evidence="2 3">SK143</strain>
    </source>
</reference>
<accession>A0A081R7M0</accession>
<dbReference type="EMBL" id="JPGB01000001">
    <property type="protein sequence ID" value="KEQ51193.1"/>
    <property type="molecule type" value="Genomic_DNA"/>
</dbReference>
<feature type="domain" description="HEPN/Toprim N-terminal" evidence="1">
    <location>
        <begin position="1"/>
        <end position="206"/>
    </location>
</feature>
<name>A0A081R7M0_STROR</name>
<evidence type="ECO:0000259" key="1">
    <source>
        <dbReference type="Pfam" id="PF18871"/>
    </source>
</evidence>
<protein>
    <recommendedName>
        <fullName evidence="1">HEPN/Toprim N-terminal domain-containing protein</fullName>
    </recommendedName>
</protein>
<dbReference type="AlphaFoldDB" id="A0A081R7M0"/>
<dbReference type="RefSeq" id="WP_000536672.1">
    <property type="nucleotide sequence ID" value="NZ_JPGB01000001.1"/>
</dbReference>
<evidence type="ECO:0000313" key="2">
    <source>
        <dbReference type="EMBL" id="KEQ51193.1"/>
    </source>
</evidence>
<evidence type="ECO:0000313" key="3">
    <source>
        <dbReference type="Proteomes" id="UP000028098"/>
    </source>
</evidence>
<dbReference type="Pfam" id="PF18871">
    <property type="entry name" value="HEPN_Toprim_N"/>
    <property type="match status" value="1"/>
</dbReference>